<gene>
    <name evidence="4" type="ORF">MSMAL_1659</name>
</gene>
<keyword evidence="2" id="KW-0813">Transport</keyword>
<keyword evidence="2" id="KW-0249">Electron transport</keyword>
<proteinExistence type="inferred from homology"/>
<dbReference type="InterPro" id="IPR005243">
    <property type="entry name" value="THIRX-like_proc"/>
</dbReference>
<evidence type="ECO:0000313" key="4">
    <source>
        <dbReference type="EMBL" id="AKB68202.1"/>
    </source>
</evidence>
<dbReference type="AlphaFoldDB" id="A0A0E3RMK6"/>
<dbReference type="NCBIfam" id="TIGR00412">
    <property type="entry name" value="redox_disulf_2"/>
    <property type="match status" value="1"/>
</dbReference>
<dbReference type="InterPro" id="IPR012336">
    <property type="entry name" value="Thioredoxin-like_fold"/>
</dbReference>
<accession>A0A0E3RMK6</accession>
<comment type="similarity">
    <text evidence="1">Belongs to the glutaredoxin family.</text>
</comment>
<reference evidence="4 5" key="1">
    <citation type="submission" date="2014-07" db="EMBL/GenBank/DDBJ databases">
        <title>Methanogenic archaea and the global carbon cycle.</title>
        <authorList>
            <person name="Henriksen J.R."/>
            <person name="Luke J."/>
            <person name="Reinhart S."/>
            <person name="Benedict M.N."/>
            <person name="Youngblut N.D."/>
            <person name="Metcalf M.E."/>
            <person name="Whitaker R.J."/>
            <person name="Metcalf W.W."/>
        </authorList>
    </citation>
    <scope>NUCLEOTIDE SEQUENCE [LARGE SCALE GENOMIC DNA]</scope>
    <source>
        <strain evidence="4 5">LYC</strain>
    </source>
</reference>
<dbReference type="GO" id="GO:0016853">
    <property type="term" value="F:isomerase activity"/>
    <property type="evidence" value="ECO:0007669"/>
    <property type="project" value="UniProtKB-KW"/>
</dbReference>
<evidence type="ECO:0000256" key="1">
    <source>
        <dbReference type="ARBA" id="ARBA00007787"/>
    </source>
</evidence>
<name>A0A0E3RMK6_METMZ</name>
<evidence type="ECO:0000313" key="5">
    <source>
        <dbReference type="Proteomes" id="UP000033063"/>
    </source>
</evidence>
<dbReference type="PATRIC" id="fig|1434114.4.peg.2098"/>
<feature type="domain" description="Thioredoxin-like fold" evidence="3">
    <location>
        <begin position="2"/>
        <end position="59"/>
    </location>
</feature>
<dbReference type="Pfam" id="PF13192">
    <property type="entry name" value="Thioredoxin_3"/>
    <property type="match status" value="1"/>
</dbReference>
<keyword evidence="4" id="KW-0413">Isomerase</keyword>
<protein>
    <submittedName>
        <fullName evidence="4">Thiol-disulfide isomerase and thioredoxins</fullName>
    </submittedName>
</protein>
<organism evidence="4 5">
    <name type="scientific">Methanosarcina mazei LYC</name>
    <dbReference type="NCBI Taxonomy" id="1434114"/>
    <lineage>
        <taxon>Archaea</taxon>
        <taxon>Methanobacteriati</taxon>
        <taxon>Methanobacteriota</taxon>
        <taxon>Stenosarchaea group</taxon>
        <taxon>Methanomicrobia</taxon>
        <taxon>Methanosarcinales</taxon>
        <taxon>Methanosarcinaceae</taxon>
        <taxon>Methanosarcina</taxon>
    </lineage>
</organism>
<dbReference type="PANTHER" id="PTHR36450">
    <property type="entry name" value="THIOREDOXIN"/>
    <property type="match status" value="1"/>
</dbReference>
<dbReference type="SUPFAM" id="SSF52833">
    <property type="entry name" value="Thioredoxin-like"/>
    <property type="match status" value="1"/>
</dbReference>
<dbReference type="PANTHER" id="PTHR36450:SF1">
    <property type="entry name" value="THIOREDOXIN"/>
    <property type="match status" value="1"/>
</dbReference>
<sequence>MKVIEKVIKEFGVDAELVKVEDVDKIVNYGVMVTPAVVIDGDVKLVGKIPEEYEVRKWLV</sequence>
<dbReference type="InterPro" id="IPR036249">
    <property type="entry name" value="Thioredoxin-like_sf"/>
</dbReference>
<dbReference type="Gene3D" id="3.40.30.10">
    <property type="entry name" value="Glutaredoxin"/>
    <property type="match status" value="1"/>
</dbReference>
<evidence type="ECO:0000256" key="2">
    <source>
        <dbReference type="ARBA" id="ARBA00022982"/>
    </source>
</evidence>
<dbReference type="HOGENOM" id="CLU_090389_18_1_2"/>
<dbReference type="EMBL" id="CP009513">
    <property type="protein sequence ID" value="AKB68202.1"/>
    <property type="molecule type" value="Genomic_DNA"/>
</dbReference>
<dbReference type="Proteomes" id="UP000033063">
    <property type="component" value="Chromosome"/>
</dbReference>
<evidence type="ECO:0000259" key="3">
    <source>
        <dbReference type="Pfam" id="PF13192"/>
    </source>
</evidence>